<dbReference type="OrthoDB" id="9773047at2"/>
<keyword evidence="1" id="KW-0732">Signal</keyword>
<sequence>MKTYYKILFSLFIFSFTQLHSQTNIKDYEKQWEGKLNDKNAFNFSVTLDLLSNSEYQFSLHNKNFKFTTKVKSSTKNYINIKIDETISFTGILDKKKHQIDGFISSGLYFYHIKLIQAENNSYQGNWNIFMLDELLSNSIFLSIENVNGTNFDAYPFFGDQRFAGTWAGNSKQNGNVITFQDMRTGIGFKGTLLKETIDLEILIANNVFTKVRLNPSKNPWKFGNYNNIKNNNLNLDDGWKTHPLEKNIFLEKLEDSIHQKKLINTHSVLIAKKGKIIYENYFDGFSNTTLHDQRSASKSITSAIVGLAIEDKIIKGDTDLLYNYISEEYQYTKDTLKKDIKIKDLLTMSSGLDAVDFGIDRKSKASEQAYQNSRNWLKTVLEAPMMHKPGAVANYGSANPYLLGEILTDLTPLPLPLYMDQKLFKPLGIHNYTIQKEMTGKPYFGGGIYISPRDMLKFGQLYLNKGKFEGKRVLSENWIDKSFQNYLPLTNTLEKNGYGYFWWHKTYTVKGKKIKSVEARGNGGQYIFVISELNLVCVITSGNYRNGKTKQPEKIFEEYILPSLL</sequence>
<dbReference type="Pfam" id="PF00144">
    <property type="entry name" value="Beta-lactamase"/>
    <property type="match status" value="1"/>
</dbReference>
<reference evidence="4" key="1">
    <citation type="submission" date="2016-02" db="EMBL/GenBank/DDBJ databases">
        <title>Paenibacillus sp. LPB0068, isolated from Crassostrea gigas.</title>
        <authorList>
            <person name="Shin S.-K."/>
            <person name="Yi H."/>
        </authorList>
    </citation>
    <scope>NUCLEOTIDE SEQUENCE [LARGE SCALE GENOMIC DNA]</scope>
    <source>
        <strain evidence="4">KCTC 23969</strain>
    </source>
</reference>
<dbReference type="InterPro" id="IPR050789">
    <property type="entry name" value="Diverse_Enzym_Activities"/>
</dbReference>
<protein>
    <recommendedName>
        <fullName evidence="2">Beta-lactamase-related domain-containing protein</fullName>
    </recommendedName>
</protein>
<dbReference type="InterPro" id="IPR012338">
    <property type="entry name" value="Beta-lactam/transpept-like"/>
</dbReference>
<proteinExistence type="predicted"/>
<dbReference type="SUPFAM" id="SSF56601">
    <property type="entry name" value="beta-lactamase/transpeptidase-like"/>
    <property type="match status" value="1"/>
</dbReference>
<dbReference type="Gene3D" id="3.40.710.10">
    <property type="entry name" value="DD-peptidase/beta-lactamase superfamily"/>
    <property type="match status" value="1"/>
</dbReference>
<dbReference type="PANTHER" id="PTHR43283:SF7">
    <property type="entry name" value="BETA-LACTAMASE-RELATED DOMAIN-CONTAINING PROTEIN"/>
    <property type="match status" value="1"/>
</dbReference>
<comment type="caution">
    <text evidence="3">The sequence shown here is derived from an EMBL/GenBank/DDBJ whole genome shotgun (WGS) entry which is preliminary data.</text>
</comment>
<dbReference type="KEGG" id="prn:BW723_11905"/>
<dbReference type="STRING" id="996801.BW723_11905"/>
<accession>A0A1B8TPG4</accession>
<keyword evidence="4" id="KW-1185">Reference proteome</keyword>
<feature type="signal peptide" evidence="1">
    <location>
        <begin position="1"/>
        <end position="21"/>
    </location>
</feature>
<dbReference type="Proteomes" id="UP000092612">
    <property type="component" value="Unassembled WGS sequence"/>
</dbReference>
<feature type="domain" description="Beta-lactamase-related" evidence="2">
    <location>
        <begin position="259"/>
        <end position="542"/>
    </location>
</feature>
<evidence type="ECO:0000259" key="2">
    <source>
        <dbReference type="Pfam" id="PF00144"/>
    </source>
</evidence>
<evidence type="ECO:0000256" key="1">
    <source>
        <dbReference type="SAM" id="SignalP"/>
    </source>
</evidence>
<evidence type="ECO:0000313" key="3">
    <source>
        <dbReference type="EMBL" id="OBY61540.1"/>
    </source>
</evidence>
<dbReference type="EMBL" id="LSFL01000042">
    <property type="protein sequence ID" value="OBY61540.1"/>
    <property type="molecule type" value="Genomic_DNA"/>
</dbReference>
<evidence type="ECO:0000313" key="4">
    <source>
        <dbReference type="Proteomes" id="UP000092612"/>
    </source>
</evidence>
<dbReference type="RefSeq" id="WP_068364465.1">
    <property type="nucleotide sequence ID" value="NZ_CP019419.1"/>
</dbReference>
<feature type="chain" id="PRO_5008615377" description="Beta-lactamase-related domain-containing protein" evidence="1">
    <location>
        <begin position="22"/>
        <end position="566"/>
    </location>
</feature>
<dbReference type="PANTHER" id="PTHR43283">
    <property type="entry name" value="BETA-LACTAMASE-RELATED"/>
    <property type="match status" value="1"/>
</dbReference>
<gene>
    <name evidence="3" type="ORF">LPB301_15870</name>
</gene>
<dbReference type="AlphaFoldDB" id="A0A1B8TPG4"/>
<name>A0A1B8TPG4_9FLAO</name>
<dbReference type="InterPro" id="IPR001466">
    <property type="entry name" value="Beta-lactam-related"/>
</dbReference>
<organism evidence="3 4">
    <name type="scientific">Polaribacter reichenbachii</name>
    <dbReference type="NCBI Taxonomy" id="996801"/>
    <lineage>
        <taxon>Bacteria</taxon>
        <taxon>Pseudomonadati</taxon>
        <taxon>Bacteroidota</taxon>
        <taxon>Flavobacteriia</taxon>
        <taxon>Flavobacteriales</taxon>
        <taxon>Flavobacteriaceae</taxon>
    </lineage>
</organism>